<organism evidence="2">
    <name type="scientific">Brassica cretica</name>
    <name type="common">Mustard</name>
    <dbReference type="NCBI Taxonomy" id="69181"/>
    <lineage>
        <taxon>Eukaryota</taxon>
        <taxon>Viridiplantae</taxon>
        <taxon>Streptophyta</taxon>
        <taxon>Embryophyta</taxon>
        <taxon>Tracheophyta</taxon>
        <taxon>Spermatophyta</taxon>
        <taxon>Magnoliopsida</taxon>
        <taxon>eudicotyledons</taxon>
        <taxon>Gunneridae</taxon>
        <taxon>Pentapetalae</taxon>
        <taxon>rosids</taxon>
        <taxon>malvids</taxon>
        <taxon>Brassicales</taxon>
        <taxon>Brassicaceae</taxon>
        <taxon>Brassiceae</taxon>
        <taxon>Brassica</taxon>
    </lineage>
</organism>
<dbReference type="AlphaFoldDB" id="A0A8S9LHM5"/>
<proteinExistence type="predicted"/>
<comment type="caution">
    <text evidence="2">The sequence shown here is derived from an EMBL/GenBank/DDBJ whole genome shotgun (WGS) entry which is preliminary data.</text>
</comment>
<feature type="region of interest" description="Disordered" evidence="1">
    <location>
        <begin position="26"/>
        <end position="60"/>
    </location>
</feature>
<reference evidence="2" key="1">
    <citation type="submission" date="2019-12" db="EMBL/GenBank/DDBJ databases">
        <title>Genome sequencing and annotation of Brassica cretica.</title>
        <authorList>
            <person name="Studholme D.J."/>
            <person name="Sarris P.F."/>
        </authorList>
    </citation>
    <scope>NUCLEOTIDE SEQUENCE</scope>
    <source>
        <strain evidence="2">PFS-102/07</strain>
        <tissue evidence="2">Leaf</tissue>
    </source>
</reference>
<sequence>MTEDAAMEIFIRSSSSPLYAQMIDKRSKKEVETSNESSMTLQLPVRPPQPPSDVFPPPPPNDFFLPPLMTEDAAMEIFIRSSTVALLSCVLIPPMEEADWRNHRRSRRSEICSLWKHIRVSWPAIFLTARNHEPIETKKKTTTVSADEDLSSSQVKP</sequence>
<evidence type="ECO:0000313" key="2">
    <source>
        <dbReference type="EMBL" id="KAF2604883.1"/>
    </source>
</evidence>
<feature type="compositionally biased region" description="Pro residues" evidence="1">
    <location>
        <begin position="45"/>
        <end position="60"/>
    </location>
</feature>
<evidence type="ECO:0000256" key="1">
    <source>
        <dbReference type="SAM" id="MobiDB-lite"/>
    </source>
</evidence>
<accession>A0A8S9LHM5</accession>
<feature type="region of interest" description="Disordered" evidence="1">
    <location>
        <begin position="137"/>
        <end position="157"/>
    </location>
</feature>
<protein>
    <submittedName>
        <fullName evidence="2">Uncharacterized protein</fullName>
    </submittedName>
</protein>
<dbReference type="EMBL" id="QGKY02000094">
    <property type="protein sequence ID" value="KAF2604883.1"/>
    <property type="molecule type" value="Genomic_DNA"/>
</dbReference>
<name>A0A8S9LHM5_BRACR</name>
<gene>
    <name evidence="2" type="ORF">F2Q70_00027544</name>
</gene>